<evidence type="ECO:0000313" key="3">
    <source>
        <dbReference type="Proteomes" id="UP000567179"/>
    </source>
</evidence>
<feature type="region of interest" description="Disordered" evidence="1">
    <location>
        <begin position="113"/>
        <end position="147"/>
    </location>
</feature>
<dbReference type="AlphaFoldDB" id="A0A8H5FBH7"/>
<evidence type="ECO:0000256" key="1">
    <source>
        <dbReference type="SAM" id="MobiDB-lite"/>
    </source>
</evidence>
<name>A0A8H5FBH7_9AGAR</name>
<feature type="compositionally biased region" description="Basic and acidic residues" evidence="1">
    <location>
        <begin position="113"/>
        <end position="130"/>
    </location>
</feature>
<comment type="caution">
    <text evidence="2">The sequence shown here is derived from an EMBL/GenBank/DDBJ whole genome shotgun (WGS) entry which is preliminary data.</text>
</comment>
<keyword evidence="3" id="KW-1185">Reference proteome</keyword>
<proteinExistence type="predicted"/>
<feature type="compositionally biased region" description="Polar residues" evidence="1">
    <location>
        <begin position="132"/>
        <end position="147"/>
    </location>
</feature>
<reference evidence="2 3" key="1">
    <citation type="journal article" date="2020" name="ISME J.">
        <title>Uncovering the hidden diversity of litter-decomposition mechanisms in mushroom-forming fungi.</title>
        <authorList>
            <person name="Floudas D."/>
            <person name="Bentzer J."/>
            <person name="Ahren D."/>
            <person name="Johansson T."/>
            <person name="Persson P."/>
            <person name="Tunlid A."/>
        </authorList>
    </citation>
    <scope>NUCLEOTIDE SEQUENCE [LARGE SCALE GENOMIC DNA]</scope>
    <source>
        <strain evidence="2 3">CBS 101986</strain>
    </source>
</reference>
<gene>
    <name evidence="2" type="ORF">D9619_005183</name>
</gene>
<dbReference type="Proteomes" id="UP000567179">
    <property type="component" value="Unassembled WGS sequence"/>
</dbReference>
<evidence type="ECO:0000313" key="2">
    <source>
        <dbReference type="EMBL" id="KAF5330492.1"/>
    </source>
</evidence>
<accession>A0A8H5FBH7</accession>
<organism evidence="2 3">
    <name type="scientific">Psilocybe cf. subviscida</name>
    <dbReference type="NCBI Taxonomy" id="2480587"/>
    <lineage>
        <taxon>Eukaryota</taxon>
        <taxon>Fungi</taxon>
        <taxon>Dikarya</taxon>
        <taxon>Basidiomycota</taxon>
        <taxon>Agaricomycotina</taxon>
        <taxon>Agaricomycetes</taxon>
        <taxon>Agaricomycetidae</taxon>
        <taxon>Agaricales</taxon>
        <taxon>Agaricineae</taxon>
        <taxon>Strophariaceae</taxon>
        <taxon>Psilocybe</taxon>
    </lineage>
</organism>
<dbReference type="EMBL" id="JAACJJ010000001">
    <property type="protein sequence ID" value="KAF5330492.1"/>
    <property type="molecule type" value="Genomic_DNA"/>
</dbReference>
<sequence length="147" mass="16508">MPRLTVTLVPSVEVQCLVQTTQHRAQPSRSSICASLMVFKILTSRVSWLDTIPFQHHGVKLPNFAHCNRPPGAAFKFFRLADTGFLRQQAAAHDDASLRLRCTWHSQFFQKSTDDPRASARHTQTEHLCKSADSSRTNHLQPGSTAQ</sequence>
<protein>
    <submittedName>
        <fullName evidence="2">Uncharacterized protein</fullName>
    </submittedName>
</protein>